<comment type="caution">
    <text evidence="1">The sequence shown here is derived from an EMBL/GenBank/DDBJ whole genome shotgun (WGS) entry which is preliminary data.</text>
</comment>
<accession>A0ACB8BW15</accession>
<gene>
    <name evidence="1" type="ORF">BV22DRAFT_1125704</name>
</gene>
<reference evidence="1" key="1">
    <citation type="journal article" date="2021" name="New Phytol.">
        <title>Evolutionary innovations through gain and loss of genes in the ectomycorrhizal Boletales.</title>
        <authorList>
            <person name="Wu G."/>
            <person name="Miyauchi S."/>
            <person name="Morin E."/>
            <person name="Kuo A."/>
            <person name="Drula E."/>
            <person name="Varga T."/>
            <person name="Kohler A."/>
            <person name="Feng B."/>
            <person name="Cao Y."/>
            <person name="Lipzen A."/>
            <person name="Daum C."/>
            <person name="Hundley H."/>
            <person name="Pangilinan J."/>
            <person name="Johnson J."/>
            <person name="Barry K."/>
            <person name="LaButti K."/>
            <person name="Ng V."/>
            <person name="Ahrendt S."/>
            <person name="Min B."/>
            <person name="Choi I.G."/>
            <person name="Park H."/>
            <person name="Plett J.M."/>
            <person name="Magnuson J."/>
            <person name="Spatafora J.W."/>
            <person name="Nagy L.G."/>
            <person name="Henrissat B."/>
            <person name="Grigoriev I.V."/>
            <person name="Yang Z.L."/>
            <person name="Xu J."/>
            <person name="Martin F.M."/>
        </authorList>
    </citation>
    <scope>NUCLEOTIDE SEQUENCE</scope>
    <source>
        <strain evidence="1">KUC20120723A-06</strain>
    </source>
</reference>
<name>A0ACB8BW15_9AGAM</name>
<organism evidence="1 2">
    <name type="scientific">Leucogyrophana mollusca</name>
    <dbReference type="NCBI Taxonomy" id="85980"/>
    <lineage>
        <taxon>Eukaryota</taxon>
        <taxon>Fungi</taxon>
        <taxon>Dikarya</taxon>
        <taxon>Basidiomycota</taxon>
        <taxon>Agaricomycotina</taxon>
        <taxon>Agaricomycetes</taxon>
        <taxon>Agaricomycetidae</taxon>
        <taxon>Boletales</taxon>
        <taxon>Boletales incertae sedis</taxon>
        <taxon>Leucogyrophana</taxon>
    </lineage>
</organism>
<keyword evidence="2" id="KW-1185">Reference proteome</keyword>
<proteinExistence type="predicted"/>
<dbReference type="Proteomes" id="UP000790709">
    <property type="component" value="Unassembled WGS sequence"/>
</dbReference>
<evidence type="ECO:0000313" key="2">
    <source>
        <dbReference type="Proteomes" id="UP000790709"/>
    </source>
</evidence>
<evidence type="ECO:0000313" key="1">
    <source>
        <dbReference type="EMBL" id="KAH7929433.1"/>
    </source>
</evidence>
<protein>
    <submittedName>
        <fullName evidence="1">Uncharacterized protein</fullName>
    </submittedName>
</protein>
<sequence length="214" mass="22963">MDSSPTKRILTDNDHATRLASDVPRSDALPDDLAASLRNIGRRVRKNVSDGYRTQPSAPPTPYSSPMKQPPAPASVDHQAPPSNVTLHEIFSSSSSGHYTPTSSPSKRRRQDDPIAGDNPSSDDESTVDMELANQGDVMEAIPSDALQGAPRPVKPLRRSAKVLMGASAVGPLRYPGMDGVRSHAVGQTTNVEIKDVFLDSASDTVPQRDNMEL</sequence>
<dbReference type="EMBL" id="MU266341">
    <property type="protein sequence ID" value="KAH7929433.1"/>
    <property type="molecule type" value="Genomic_DNA"/>
</dbReference>